<dbReference type="AlphaFoldDB" id="H1DIB4"/>
<dbReference type="Proteomes" id="UP000004892">
    <property type="component" value="Unassembled WGS sequence"/>
</dbReference>
<keyword evidence="2" id="KW-1185">Reference proteome</keyword>
<reference evidence="1 2" key="1">
    <citation type="submission" date="2012-01" db="EMBL/GenBank/DDBJ databases">
        <title>The Genome Sequence of Odoribacter laneus YIT 12061.</title>
        <authorList>
            <consortium name="The Broad Institute Genome Sequencing Platform"/>
            <person name="Earl A."/>
            <person name="Ward D."/>
            <person name="Feldgarden M."/>
            <person name="Gevers D."/>
            <person name="Morotomi M."/>
            <person name="Young S.K."/>
            <person name="Zeng Q."/>
            <person name="Gargeya S."/>
            <person name="Fitzgerald M."/>
            <person name="Haas B."/>
            <person name="Abouelleil A."/>
            <person name="Alvarado L."/>
            <person name="Arachchi H.M."/>
            <person name="Berlin A."/>
            <person name="Chapman S.B."/>
            <person name="Gearin G."/>
            <person name="Goldberg J."/>
            <person name="Griggs A."/>
            <person name="Gujja S."/>
            <person name="Hansen M."/>
            <person name="Heiman D."/>
            <person name="Howarth C."/>
            <person name="Larimer J."/>
            <person name="Lui A."/>
            <person name="MacDonald P.J.P."/>
            <person name="McCowen C."/>
            <person name="Montmayeur A."/>
            <person name="Murphy C."/>
            <person name="Neiman D."/>
            <person name="Pearson M."/>
            <person name="Priest M."/>
            <person name="Roberts A."/>
            <person name="Saif S."/>
            <person name="Shea T."/>
            <person name="Sisk P."/>
            <person name="Stolte C."/>
            <person name="Sykes S."/>
            <person name="Wortman J."/>
            <person name="Nusbaum C."/>
            <person name="Birren B."/>
        </authorList>
    </citation>
    <scope>NUCLEOTIDE SEQUENCE [LARGE SCALE GENOMIC DNA]</scope>
    <source>
        <strain evidence="1 2">YIT 12061</strain>
    </source>
</reference>
<dbReference type="GeneID" id="98069694"/>
<gene>
    <name evidence="1" type="ORF">HMPREF9449_02143</name>
</gene>
<sequence length="76" mass="8757">MENDTVTYKILQLKLGIREALFLGDDRNFFNTDVHVSSLINFKRGWGIEMDYDYLTQLYFSKTGKASLSGVDNRSV</sequence>
<dbReference type="HOGENOM" id="CLU_2650905_0_0_10"/>
<evidence type="ECO:0000313" key="2">
    <source>
        <dbReference type="Proteomes" id="UP000004892"/>
    </source>
</evidence>
<dbReference type="RefSeq" id="WP_009137290.1">
    <property type="nucleotide sequence ID" value="NZ_JH594596.1"/>
</dbReference>
<protein>
    <submittedName>
        <fullName evidence="1">Uncharacterized protein</fullName>
    </submittedName>
</protein>
<evidence type="ECO:0000313" key="1">
    <source>
        <dbReference type="EMBL" id="EHP46526.1"/>
    </source>
</evidence>
<proteinExistence type="predicted"/>
<comment type="caution">
    <text evidence="1">The sequence shown here is derived from an EMBL/GenBank/DDBJ whole genome shotgun (WGS) entry which is preliminary data.</text>
</comment>
<accession>H1DIB4</accession>
<name>H1DIB4_9BACT</name>
<organism evidence="1 2">
    <name type="scientific">Odoribacter laneus YIT 12061</name>
    <dbReference type="NCBI Taxonomy" id="742817"/>
    <lineage>
        <taxon>Bacteria</taxon>
        <taxon>Pseudomonadati</taxon>
        <taxon>Bacteroidota</taxon>
        <taxon>Bacteroidia</taxon>
        <taxon>Bacteroidales</taxon>
        <taxon>Odoribacteraceae</taxon>
        <taxon>Odoribacter</taxon>
    </lineage>
</organism>
<dbReference type="EMBL" id="ADMC01000025">
    <property type="protein sequence ID" value="EHP46526.1"/>
    <property type="molecule type" value="Genomic_DNA"/>
</dbReference>